<keyword evidence="1" id="KW-0472">Membrane</keyword>
<dbReference type="InterPro" id="IPR041916">
    <property type="entry name" value="Anti_sigma_zinc_sf"/>
</dbReference>
<sequence>MNRGAGETWTECPEGEFARLAARLRGRRRQRTALRASVAMVLVAGIAAWAVHGRLTGPREYQFAGIRCSRVLELAQLYAQGSLEPALARQVRAHVDQCPRCHERFEAMGLVSGLLRGPGRFAGQLLTSGPHDGRCPLPPSIDEGHDHRACEHHLHAG</sequence>
<name>A0A432ML27_9BACT</name>
<organism evidence="3 4">
    <name type="scientific">Tautonia sociabilis</name>
    <dbReference type="NCBI Taxonomy" id="2080755"/>
    <lineage>
        <taxon>Bacteria</taxon>
        <taxon>Pseudomonadati</taxon>
        <taxon>Planctomycetota</taxon>
        <taxon>Planctomycetia</taxon>
        <taxon>Isosphaerales</taxon>
        <taxon>Isosphaeraceae</taxon>
        <taxon>Tautonia</taxon>
    </lineage>
</organism>
<dbReference type="RefSeq" id="WP_126725101.1">
    <property type="nucleotide sequence ID" value="NZ_RYZH01000015.1"/>
</dbReference>
<evidence type="ECO:0000313" key="4">
    <source>
        <dbReference type="Proteomes" id="UP000280296"/>
    </source>
</evidence>
<evidence type="ECO:0000259" key="2">
    <source>
        <dbReference type="Pfam" id="PF13490"/>
    </source>
</evidence>
<dbReference type="AlphaFoldDB" id="A0A432ML27"/>
<dbReference type="Pfam" id="PF13490">
    <property type="entry name" value="zf-HC2"/>
    <property type="match status" value="1"/>
</dbReference>
<dbReference type="EMBL" id="RYZH01000015">
    <property type="protein sequence ID" value="RUL87980.1"/>
    <property type="molecule type" value="Genomic_DNA"/>
</dbReference>
<evidence type="ECO:0000313" key="3">
    <source>
        <dbReference type="EMBL" id="RUL87980.1"/>
    </source>
</evidence>
<feature type="transmembrane region" description="Helical" evidence="1">
    <location>
        <begin position="33"/>
        <end position="51"/>
    </location>
</feature>
<gene>
    <name evidence="3" type="ORF">TsocGM_09665</name>
</gene>
<keyword evidence="1" id="KW-1133">Transmembrane helix</keyword>
<reference evidence="3 4" key="1">
    <citation type="submission" date="2018-12" db="EMBL/GenBank/DDBJ databases">
        <authorList>
            <person name="Toschakov S.V."/>
        </authorList>
    </citation>
    <scope>NUCLEOTIDE SEQUENCE [LARGE SCALE GENOMIC DNA]</scope>
    <source>
        <strain evidence="3 4">GM2012</strain>
    </source>
</reference>
<reference evidence="3 4" key="2">
    <citation type="submission" date="2019-01" db="EMBL/GenBank/DDBJ databases">
        <title>Tautonia sociabilis, a novel thermotolerant planctomycete of Isosphaeraceae family, isolated from a 4000 m deep subterranean habitat.</title>
        <authorList>
            <person name="Kovaleva O.L."/>
            <person name="Elcheninov A.G."/>
            <person name="Van Heerden E."/>
            <person name="Toshchakov S.V."/>
            <person name="Novikov A."/>
            <person name="Bonch-Osmolovskaya E.A."/>
            <person name="Kublanov I.V."/>
        </authorList>
    </citation>
    <scope>NUCLEOTIDE SEQUENCE [LARGE SCALE GENOMIC DNA]</scope>
    <source>
        <strain evidence="3 4">GM2012</strain>
    </source>
</reference>
<dbReference type="Proteomes" id="UP000280296">
    <property type="component" value="Unassembled WGS sequence"/>
</dbReference>
<proteinExistence type="predicted"/>
<dbReference type="OrthoDB" id="274497at2"/>
<comment type="caution">
    <text evidence="3">The sequence shown here is derived from an EMBL/GenBank/DDBJ whole genome shotgun (WGS) entry which is preliminary data.</text>
</comment>
<keyword evidence="1" id="KW-0812">Transmembrane</keyword>
<feature type="domain" description="Putative zinc-finger" evidence="2">
    <location>
        <begin position="68"/>
        <end position="102"/>
    </location>
</feature>
<keyword evidence="4" id="KW-1185">Reference proteome</keyword>
<protein>
    <submittedName>
        <fullName evidence="3">Zf-HC2 domain-containing protein</fullName>
    </submittedName>
</protein>
<dbReference type="Gene3D" id="1.10.10.1320">
    <property type="entry name" value="Anti-sigma factor, zinc-finger domain"/>
    <property type="match status" value="1"/>
</dbReference>
<accession>A0A432ML27</accession>
<evidence type="ECO:0000256" key="1">
    <source>
        <dbReference type="SAM" id="Phobius"/>
    </source>
</evidence>
<dbReference type="InterPro" id="IPR027383">
    <property type="entry name" value="Znf_put"/>
</dbReference>